<dbReference type="InterPro" id="IPR011251">
    <property type="entry name" value="Luciferase-like_dom"/>
</dbReference>
<dbReference type="SUPFAM" id="SSF51679">
    <property type="entry name" value="Bacterial luciferase-like"/>
    <property type="match status" value="1"/>
</dbReference>
<evidence type="ECO:0000259" key="1">
    <source>
        <dbReference type="Pfam" id="PF00296"/>
    </source>
</evidence>
<evidence type="ECO:0000313" key="3">
    <source>
        <dbReference type="Proteomes" id="UP000520198"/>
    </source>
</evidence>
<comment type="caution">
    <text evidence="2">The sequence shown here is derived from an EMBL/GenBank/DDBJ whole genome shotgun (WGS) entry which is preliminary data.</text>
</comment>
<dbReference type="Pfam" id="PF00296">
    <property type="entry name" value="Bac_luciferase"/>
    <property type="match status" value="1"/>
</dbReference>
<gene>
    <name evidence="2" type="ORF">HT585_29340</name>
</gene>
<dbReference type="RefSeq" id="WP_176356321.1">
    <property type="nucleotide sequence ID" value="NZ_JABWDU010000012.1"/>
</dbReference>
<dbReference type="GO" id="GO:0004497">
    <property type="term" value="F:monooxygenase activity"/>
    <property type="evidence" value="ECO:0007669"/>
    <property type="project" value="UniProtKB-KW"/>
</dbReference>
<reference evidence="2 3" key="1">
    <citation type="submission" date="2020-06" db="EMBL/GenBank/DDBJ databases">
        <authorList>
            <person name="Grouzdev D.S."/>
        </authorList>
    </citation>
    <scope>NUCLEOTIDE SEQUENCE [LARGE SCALE GENOMIC DNA]</scope>
    <source>
        <strain evidence="2 3">HO-A22</strain>
    </source>
</reference>
<dbReference type="EMBL" id="JABWDU010000012">
    <property type="protein sequence ID" value="NVD42974.1"/>
    <property type="molecule type" value="Genomic_DNA"/>
</dbReference>
<accession>A0A7Y6URE8</accession>
<dbReference type="NCBIfam" id="TIGR04027">
    <property type="entry name" value="LLM_KPN_01858"/>
    <property type="match status" value="1"/>
</dbReference>
<dbReference type="GO" id="GO:0016705">
    <property type="term" value="F:oxidoreductase activity, acting on paired donors, with incorporation or reduction of molecular oxygen"/>
    <property type="evidence" value="ECO:0007669"/>
    <property type="project" value="InterPro"/>
</dbReference>
<dbReference type="Proteomes" id="UP000520198">
    <property type="component" value="Unassembled WGS sequence"/>
</dbReference>
<keyword evidence="3" id="KW-1185">Reference proteome</keyword>
<dbReference type="PANTHER" id="PTHR30137">
    <property type="entry name" value="LUCIFERASE-LIKE MONOOXYGENASE"/>
    <property type="match status" value="1"/>
</dbReference>
<protein>
    <submittedName>
        <fullName evidence="2">Putative FMN-dependent luciferase-like monooxygenase</fullName>
    </submittedName>
</protein>
<dbReference type="InterPro" id="IPR050766">
    <property type="entry name" value="Bact_Lucif_Oxidored"/>
</dbReference>
<dbReference type="InterPro" id="IPR036661">
    <property type="entry name" value="Luciferase-like_sf"/>
</dbReference>
<dbReference type="GO" id="GO:0005829">
    <property type="term" value="C:cytosol"/>
    <property type="evidence" value="ECO:0007669"/>
    <property type="project" value="TreeGrafter"/>
</dbReference>
<dbReference type="AlphaFoldDB" id="A0A7Y6URE8"/>
<organism evidence="2 3">
    <name type="scientific">Ensifer oleiphilus</name>
    <dbReference type="NCBI Taxonomy" id="2742698"/>
    <lineage>
        <taxon>Bacteria</taxon>
        <taxon>Pseudomonadati</taxon>
        <taxon>Pseudomonadota</taxon>
        <taxon>Alphaproteobacteria</taxon>
        <taxon>Hyphomicrobiales</taxon>
        <taxon>Rhizobiaceae</taxon>
        <taxon>Sinorhizobium/Ensifer group</taxon>
        <taxon>Ensifer</taxon>
    </lineage>
</organism>
<feature type="domain" description="Luciferase-like" evidence="1">
    <location>
        <begin position="19"/>
        <end position="292"/>
    </location>
</feature>
<proteinExistence type="predicted"/>
<name>A0A7Y6URE8_9HYPH</name>
<keyword evidence="2" id="KW-0503">Monooxygenase</keyword>
<keyword evidence="2" id="KW-0560">Oxidoreductase</keyword>
<sequence length="348" mass="37266">MTKTTPRKRLGFFTRLLDDVPAGARYHYAAEQIATAERFGFDTAWVAQHHFHADEGGLPAPLVFLAHVAAQTSRIGLGTGVITLPLENPIRVAEDAAVLDLLSCGRVEIGFGTGGTPSSFTAFGLESAERGDIFSRYLRVVLDAWAGRSLAGGDQLYPTAPQLLDRIWQATFSVAGGERAGRAGDGLMLSRTQPRLADRPTASLGELQNPIIDAYLAALPADRTPKILGSRSLFVADSRDEALRLAEIGLRRGAERLIGSGLKPAGNSLADLISAFDVHVGTPDDVIESLRADTTLDRVTDLVFQVHSIDPPHPLILRSIELIATKVAPALGWAPEEKFAPRRLGAVG</sequence>
<dbReference type="PANTHER" id="PTHR30137:SF15">
    <property type="entry name" value="BLL6902 PROTEIN"/>
    <property type="match status" value="1"/>
</dbReference>
<dbReference type="Gene3D" id="3.20.20.30">
    <property type="entry name" value="Luciferase-like domain"/>
    <property type="match status" value="1"/>
</dbReference>
<dbReference type="InterPro" id="IPR024003">
    <property type="entry name" value="Luciferase-like_KPN01858"/>
</dbReference>
<evidence type="ECO:0000313" key="2">
    <source>
        <dbReference type="EMBL" id="NVD42974.1"/>
    </source>
</evidence>